<feature type="compositionally biased region" description="Basic and acidic residues" evidence="5">
    <location>
        <begin position="489"/>
        <end position="500"/>
    </location>
</feature>
<sequence length="835" mass="97293">MSDTEGSENLYDSDQEITKDHAKLIKAVTQLDKRQRVKKAERSEPSLEVSEYHLVKSGVTNKDTIHVKDLIKSLEQKGDQSNLTKKLRYIQQKNKVLSKPLEKPAAERIKRTVGYEKVKKELQKWDSVVTRNRTAEQLSFPLKHLAPIKDSRTSKIPEFLRGFSTKSDLMKKFEELDPALLYPTDKEEEKGNKYKMTLEEIILRRKEAARLRAQQSYKEAKAHRQGKIKSKKFHRIQRKDKIKQQLKDFEKLKDNNPEEALIKLAQLDKTRAEERMSLRHKNTGQWARNKQIKAKYNKETRQILTEQLAISKELTQKVRRTDSDESEEDEENVEDVEDKEYEEDKEDEINEDEESNIKTEFEIENFIKLCRKFYDKKQQTKGEKNETSDEIMLEKEKETCYTEKSSTLRVNISDTKNKLCNDEENSILQANTKSDTKSKSHGNEKSRSLQENNTKSKLYDNEKSASNASTSDAKNESSSNEKSSTSLEKINDIKDSNYKKEKNKKNCKNNETKSQDKNKATDFKELKEAPPKRKLNLKRQEVKKKLKTNDKTAKNEEKENEDYSPSLEFEDPKRKPILDSPLEETISMENVHEESNLTSLKKIANTVQESAGTSNEMEIDPKKYVNIKPKYLKTQLPDVTTAGDDDSEQEEETHRIMSEAFADDNVVEEFRKEKEEEMKKSQPQNIDLSLPGWGSWGGPNIKKSKAARKKSRFILNVPKQMPRKPENQGDVIIFEHENEKLKKHLVKELPYPFTRVKDFEATIRAPISRTFVPMNAHVRLIQPAVKTKLGQVIEPMDENELVKEQPMVKKPLKRIKTKNDKKKNTVKNNNKKRRK</sequence>
<feature type="compositionally biased region" description="Basic and acidic residues" evidence="5">
    <location>
        <begin position="547"/>
        <end position="557"/>
    </location>
</feature>
<name>A0A195BSH4_9HYME</name>
<feature type="compositionally biased region" description="Basic residues" evidence="5">
    <location>
        <begin position="810"/>
        <end position="835"/>
    </location>
</feature>
<feature type="compositionally biased region" description="Acidic residues" evidence="5">
    <location>
        <begin position="324"/>
        <end position="354"/>
    </location>
</feature>
<dbReference type="Pfam" id="PF04615">
    <property type="entry name" value="Utp14"/>
    <property type="match status" value="1"/>
</dbReference>
<reference evidence="6 7" key="1">
    <citation type="submission" date="2015-09" db="EMBL/GenBank/DDBJ databases">
        <title>Atta colombica WGS genome.</title>
        <authorList>
            <person name="Nygaard S."/>
            <person name="Hu H."/>
            <person name="Boomsma J."/>
            <person name="Zhang G."/>
        </authorList>
    </citation>
    <scope>NUCLEOTIDE SEQUENCE [LARGE SCALE GENOMIC DNA]</scope>
    <source>
        <strain evidence="6">Treedump-2</strain>
        <tissue evidence="6">Whole body</tissue>
    </source>
</reference>
<gene>
    <name evidence="6" type="ORF">ALC53_02486</name>
</gene>
<comment type="similarity">
    <text evidence="2">Belongs to the UTP14 family.</text>
</comment>
<proteinExistence type="inferred from homology"/>
<evidence type="ECO:0000313" key="6">
    <source>
        <dbReference type="EMBL" id="KYM89103.1"/>
    </source>
</evidence>
<dbReference type="KEGG" id="acoc:108694712"/>
<accession>A0A195BSH4</accession>
<dbReference type="Proteomes" id="UP000078540">
    <property type="component" value="Unassembled WGS sequence"/>
</dbReference>
<dbReference type="PANTHER" id="PTHR14150">
    <property type="entry name" value="U3 SMALL NUCLEOLAR RNA-ASSOCIATED PROTEIN 14"/>
    <property type="match status" value="1"/>
</dbReference>
<dbReference type="PANTHER" id="PTHR14150:SF12">
    <property type="entry name" value="U3 SMALL NUCLEOLAR RNA-ASSOCIATED PROTEIN 14 HOMOLOG A"/>
    <property type="match status" value="1"/>
</dbReference>
<dbReference type="EMBL" id="KQ976421">
    <property type="protein sequence ID" value="KYM89103.1"/>
    <property type="molecule type" value="Genomic_DNA"/>
</dbReference>
<dbReference type="OrthoDB" id="277439at2759"/>
<evidence type="ECO:0000256" key="2">
    <source>
        <dbReference type="ARBA" id="ARBA00007774"/>
    </source>
</evidence>
<feature type="region of interest" description="Disordered" evidence="5">
    <location>
        <begin position="377"/>
        <end position="582"/>
    </location>
</feature>
<evidence type="ECO:0000256" key="4">
    <source>
        <dbReference type="ARBA" id="ARBA00023242"/>
    </source>
</evidence>
<feature type="compositionally biased region" description="Basic and acidic residues" evidence="5">
    <location>
        <begin position="434"/>
        <end position="448"/>
    </location>
</feature>
<organism evidence="6 7">
    <name type="scientific">Atta colombica</name>
    <dbReference type="NCBI Taxonomy" id="520822"/>
    <lineage>
        <taxon>Eukaryota</taxon>
        <taxon>Metazoa</taxon>
        <taxon>Ecdysozoa</taxon>
        <taxon>Arthropoda</taxon>
        <taxon>Hexapoda</taxon>
        <taxon>Insecta</taxon>
        <taxon>Pterygota</taxon>
        <taxon>Neoptera</taxon>
        <taxon>Endopterygota</taxon>
        <taxon>Hymenoptera</taxon>
        <taxon>Apocrita</taxon>
        <taxon>Aculeata</taxon>
        <taxon>Formicoidea</taxon>
        <taxon>Formicidae</taxon>
        <taxon>Myrmicinae</taxon>
        <taxon>Atta</taxon>
    </lineage>
</organism>
<keyword evidence="7" id="KW-1185">Reference proteome</keyword>
<evidence type="ECO:0000256" key="1">
    <source>
        <dbReference type="ARBA" id="ARBA00004604"/>
    </source>
</evidence>
<dbReference type="GO" id="GO:0032040">
    <property type="term" value="C:small-subunit processome"/>
    <property type="evidence" value="ECO:0007669"/>
    <property type="project" value="InterPro"/>
</dbReference>
<keyword evidence="3" id="KW-0597">Phosphoprotein</keyword>
<feature type="compositionally biased region" description="Basic and acidic residues" evidence="5">
    <location>
        <begin position="377"/>
        <end position="401"/>
    </location>
</feature>
<evidence type="ECO:0000313" key="7">
    <source>
        <dbReference type="Proteomes" id="UP000078540"/>
    </source>
</evidence>
<feature type="region of interest" description="Disordered" evidence="5">
    <location>
        <begin position="636"/>
        <end position="657"/>
    </location>
</feature>
<dbReference type="AlphaFoldDB" id="A0A195BSH4"/>
<feature type="compositionally biased region" description="Basic and acidic residues" evidence="5">
    <location>
        <begin position="508"/>
        <end position="531"/>
    </location>
</feature>
<dbReference type="GO" id="GO:0006364">
    <property type="term" value="P:rRNA processing"/>
    <property type="evidence" value="ECO:0007669"/>
    <property type="project" value="InterPro"/>
</dbReference>
<feature type="region of interest" description="Disordered" evidence="5">
    <location>
        <begin position="317"/>
        <end position="357"/>
    </location>
</feature>
<feature type="compositionally biased region" description="Basic residues" evidence="5">
    <location>
        <begin position="532"/>
        <end position="546"/>
    </location>
</feature>
<evidence type="ECO:0000256" key="5">
    <source>
        <dbReference type="SAM" id="MobiDB-lite"/>
    </source>
</evidence>
<protein>
    <submittedName>
        <fullName evidence="6">U3 small nucleolar RNA-associated protein 14 like protein A</fullName>
    </submittedName>
</protein>
<feature type="region of interest" description="Disordered" evidence="5">
    <location>
        <begin position="803"/>
        <end position="835"/>
    </location>
</feature>
<feature type="compositionally biased region" description="Polar residues" evidence="5">
    <location>
        <begin position="402"/>
        <end position="414"/>
    </location>
</feature>
<dbReference type="InterPro" id="IPR006709">
    <property type="entry name" value="SSU_processome_Utp14"/>
</dbReference>
<evidence type="ECO:0000256" key="3">
    <source>
        <dbReference type="ARBA" id="ARBA00022553"/>
    </source>
</evidence>
<keyword evidence="4" id="KW-0539">Nucleus</keyword>
<comment type="subcellular location">
    <subcellularLocation>
        <location evidence="1">Nucleus</location>
        <location evidence="1">Nucleolus</location>
    </subcellularLocation>
</comment>
<dbReference type="STRING" id="520822.A0A195BSH4"/>